<organism evidence="1">
    <name type="scientific">Ralstonia syzygii R24</name>
    <dbReference type="NCBI Taxonomy" id="907261"/>
    <lineage>
        <taxon>Bacteria</taxon>
        <taxon>Pseudomonadati</taxon>
        <taxon>Pseudomonadota</taxon>
        <taxon>Betaproteobacteria</taxon>
        <taxon>Burkholderiales</taxon>
        <taxon>Burkholderiaceae</taxon>
        <taxon>Ralstonia</taxon>
        <taxon>Ralstonia solanacearum species complex</taxon>
    </lineage>
</organism>
<gene>
    <name evidence="1" type="ORF">RALSY_20412</name>
</gene>
<evidence type="ECO:0000313" key="1">
    <source>
        <dbReference type="EMBL" id="CCA85799.1"/>
    </source>
</evidence>
<reference evidence="1" key="2">
    <citation type="submission" date="2011-04" db="EMBL/GenBank/DDBJ databases">
        <authorList>
            <person name="Genoscope - CEA"/>
        </authorList>
    </citation>
    <scope>NUCLEOTIDE SEQUENCE</scope>
    <source>
        <strain evidence="1">R24</strain>
    </source>
</reference>
<reference evidence="1" key="1">
    <citation type="journal article" date="2011" name="PLoS ONE">
        <title>Ralstonia syzygii, the Blood Disease Bacterium and some Asian R. solanacearum strains form a single genomic species despite divergent lifestyles.</title>
        <authorList>
            <person name="Remenant B."/>
            <person name="de Cambiaire J.C."/>
            <person name="Cellier G."/>
            <person name="Jacobs J.M."/>
            <person name="Mangenot S."/>
            <person name="Barbe V."/>
            <person name="Lajus A."/>
            <person name="Vallenet D."/>
            <person name="Medigue C."/>
            <person name="Fegan M."/>
            <person name="Allen C."/>
            <person name="Prior P."/>
        </authorList>
    </citation>
    <scope>NUCLEOTIDE SEQUENCE</scope>
    <source>
        <strain evidence="1">R24</strain>
    </source>
</reference>
<name>G3A2X8_9RALS</name>
<accession>G3A2X8</accession>
<dbReference type="AlphaFoldDB" id="G3A2X8"/>
<dbReference type="RefSeq" id="WP_197333127.1">
    <property type="nucleotide sequence ID" value="NZ_CP115944.1"/>
</dbReference>
<sequence>MSVAEKIIHEGKLEAQQVSQLYKAHETRSRELTQGPAGWHGVDDIETLIGLEGRFLWAEHPFPSTINFKFDAGYVGAQGTYTISTWSGAGEQGTFHCTPNNPAIGWASILLLPEGATTQRIFLVAGMETDSKWTINIMLLNKLTQQGIQQPAFPVIRTV</sequence>
<protein>
    <submittedName>
        <fullName evidence="1">Uncharacterized protein</fullName>
    </submittedName>
</protein>
<dbReference type="EMBL" id="FR854087">
    <property type="protein sequence ID" value="CCA85799.1"/>
    <property type="molecule type" value="Genomic_DNA"/>
</dbReference>
<proteinExistence type="predicted"/>